<evidence type="ECO:0000256" key="2">
    <source>
        <dbReference type="ARBA" id="ARBA00022801"/>
    </source>
</evidence>
<accession>A0A0F6TS50</accession>
<dbReference type="HOGENOM" id="CLU_101141_3_0_6"/>
<evidence type="ECO:0000256" key="1">
    <source>
        <dbReference type="ARBA" id="ARBA00005953"/>
    </source>
</evidence>
<reference evidence="3 4" key="1">
    <citation type="submission" date="2015-02" db="EMBL/GenBank/DDBJ databases">
        <title>Complete genome sequence of Kangiella geojedonensis strain YCS-5T.</title>
        <authorList>
            <person name="Kim K.M."/>
        </authorList>
    </citation>
    <scope>NUCLEOTIDE SEQUENCE [LARGE SCALE GENOMIC DNA]</scope>
    <source>
        <strain evidence="3 4">YCS-5</strain>
    </source>
</reference>
<dbReference type="PATRIC" id="fig|914150.5.peg.2250"/>
<dbReference type="OrthoDB" id="9800856at2"/>
<dbReference type="InterPro" id="IPR006684">
    <property type="entry name" value="YbgC/YbaW"/>
</dbReference>
<dbReference type="STRING" id="914150.TQ33_2221"/>
<dbReference type="InterPro" id="IPR050563">
    <property type="entry name" value="4-hydroxybenzoyl-CoA_TE"/>
</dbReference>
<dbReference type="GO" id="GO:0047617">
    <property type="term" value="F:fatty acyl-CoA hydrolase activity"/>
    <property type="evidence" value="ECO:0007669"/>
    <property type="project" value="TreeGrafter"/>
</dbReference>
<dbReference type="Pfam" id="PF13279">
    <property type="entry name" value="4HBT_2"/>
    <property type="match status" value="1"/>
</dbReference>
<gene>
    <name evidence="3" type="ORF">TQ33_2221</name>
</gene>
<dbReference type="Proteomes" id="UP000034071">
    <property type="component" value="Chromosome"/>
</dbReference>
<dbReference type="PIRSF" id="PIRSF003230">
    <property type="entry name" value="YbgC"/>
    <property type="match status" value="1"/>
</dbReference>
<dbReference type="Gene3D" id="3.10.129.10">
    <property type="entry name" value="Hotdog Thioesterase"/>
    <property type="match status" value="1"/>
</dbReference>
<dbReference type="EMBL" id="CP010975">
    <property type="protein sequence ID" value="AKE53145.1"/>
    <property type="molecule type" value="Genomic_DNA"/>
</dbReference>
<dbReference type="KEGG" id="kge:TQ33_2221"/>
<keyword evidence="4" id="KW-1185">Reference proteome</keyword>
<evidence type="ECO:0000313" key="4">
    <source>
        <dbReference type="Proteomes" id="UP000034071"/>
    </source>
</evidence>
<dbReference type="RefSeq" id="WP_046562124.1">
    <property type="nucleotide sequence ID" value="NZ_CP010975.1"/>
</dbReference>
<keyword evidence="2" id="KW-0378">Hydrolase</keyword>
<protein>
    <submittedName>
        <fullName evidence="3">Thioesterase</fullName>
    </submittedName>
</protein>
<proteinExistence type="inferred from homology"/>
<dbReference type="SUPFAM" id="SSF54637">
    <property type="entry name" value="Thioesterase/thiol ester dehydrase-isomerase"/>
    <property type="match status" value="1"/>
</dbReference>
<organism evidence="3 4">
    <name type="scientific">Kangiella geojedonensis</name>
    <dbReference type="NCBI Taxonomy" id="914150"/>
    <lineage>
        <taxon>Bacteria</taxon>
        <taxon>Pseudomonadati</taxon>
        <taxon>Pseudomonadota</taxon>
        <taxon>Gammaproteobacteria</taxon>
        <taxon>Kangiellales</taxon>
        <taxon>Kangiellaceae</taxon>
        <taxon>Kangiella</taxon>
    </lineage>
</organism>
<dbReference type="PANTHER" id="PTHR31793">
    <property type="entry name" value="4-HYDROXYBENZOYL-COA THIOESTERASE FAMILY MEMBER"/>
    <property type="match status" value="1"/>
</dbReference>
<comment type="similarity">
    <text evidence="1">Belongs to the 4-hydroxybenzoyl-CoA thioesterase family.</text>
</comment>
<dbReference type="CDD" id="cd00586">
    <property type="entry name" value="4HBT"/>
    <property type="match status" value="1"/>
</dbReference>
<sequence>MNNKTLQQHAIAAECFVEVPFFDLDPMHIVWHGNYVKYFEQARCELLRKIDYDYPQMKASGFYWPIIDMRVKYIKPANFGEKLLCIATFKEFENRLKIDYLIQNAQTGEKLCKGYTVQVAVTTTDFEMQLVSPKILQQQLESYIADLS</sequence>
<evidence type="ECO:0000313" key="3">
    <source>
        <dbReference type="EMBL" id="AKE53145.1"/>
    </source>
</evidence>
<dbReference type="AlphaFoldDB" id="A0A0F6TS50"/>
<dbReference type="InterPro" id="IPR029069">
    <property type="entry name" value="HotDog_dom_sf"/>
</dbReference>
<name>A0A0F6TS50_9GAMM</name>
<dbReference type="PANTHER" id="PTHR31793:SF27">
    <property type="entry name" value="NOVEL THIOESTERASE SUPERFAMILY DOMAIN AND SAPOSIN A-TYPE DOMAIN CONTAINING PROTEIN (0610012H03RIK)"/>
    <property type="match status" value="1"/>
</dbReference>